<dbReference type="SUPFAM" id="SSF53098">
    <property type="entry name" value="Ribonuclease H-like"/>
    <property type="match status" value="1"/>
</dbReference>
<dbReference type="InterPro" id="IPR002156">
    <property type="entry name" value="RNaseH_domain"/>
</dbReference>
<reference evidence="2 3" key="1">
    <citation type="submission" date="2023-10" db="EMBL/GenBank/DDBJ databases">
        <title>Genome-Wide Identification Analysis in wild type Solanum Pinnatisectum Reveals Some Genes Defensing Phytophthora Infestans.</title>
        <authorList>
            <person name="Sun C."/>
        </authorList>
    </citation>
    <scope>NUCLEOTIDE SEQUENCE [LARGE SCALE GENOMIC DNA]</scope>
    <source>
        <strain evidence="2">LQN</strain>
        <tissue evidence="2">Leaf</tissue>
    </source>
</reference>
<accession>A0AAV9LJE9</accession>
<dbReference type="GO" id="GO:0004523">
    <property type="term" value="F:RNA-DNA hybrid ribonuclease activity"/>
    <property type="evidence" value="ECO:0007669"/>
    <property type="project" value="InterPro"/>
</dbReference>
<dbReference type="EMBL" id="JAWPEI010000006">
    <property type="protein sequence ID" value="KAK4724849.1"/>
    <property type="molecule type" value="Genomic_DNA"/>
</dbReference>
<dbReference type="InterPro" id="IPR036397">
    <property type="entry name" value="RNaseH_sf"/>
</dbReference>
<protein>
    <recommendedName>
        <fullName evidence="1">RNase H type-1 domain-containing protein</fullName>
    </recommendedName>
</protein>
<name>A0AAV9LJE9_9SOLN</name>
<evidence type="ECO:0000313" key="3">
    <source>
        <dbReference type="Proteomes" id="UP001311915"/>
    </source>
</evidence>
<dbReference type="GO" id="GO:0003676">
    <property type="term" value="F:nucleic acid binding"/>
    <property type="evidence" value="ECO:0007669"/>
    <property type="project" value="InterPro"/>
</dbReference>
<dbReference type="Proteomes" id="UP001311915">
    <property type="component" value="Unassembled WGS sequence"/>
</dbReference>
<organism evidence="2 3">
    <name type="scientific">Solanum pinnatisectum</name>
    <name type="common">tansyleaf nightshade</name>
    <dbReference type="NCBI Taxonomy" id="50273"/>
    <lineage>
        <taxon>Eukaryota</taxon>
        <taxon>Viridiplantae</taxon>
        <taxon>Streptophyta</taxon>
        <taxon>Embryophyta</taxon>
        <taxon>Tracheophyta</taxon>
        <taxon>Spermatophyta</taxon>
        <taxon>Magnoliopsida</taxon>
        <taxon>eudicotyledons</taxon>
        <taxon>Gunneridae</taxon>
        <taxon>Pentapetalae</taxon>
        <taxon>asterids</taxon>
        <taxon>lamiids</taxon>
        <taxon>Solanales</taxon>
        <taxon>Solanaceae</taxon>
        <taxon>Solanoideae</taxon>
        <taxon>Solaneae</taxon>
        <taxon>Solanum</taxon>
    </lineage>
</organism>
<proteinExistence type="predicted"/>
<feature type="domain" description="RNase H type-1" evidence="1">
    <location>
        <begin position="56"/>
        <end position="117"/>
    </location>
</feature>
<comment type="caution">
    <text evidence="2">The sequence shown here is derived from an EMBL/GenBank/DDBJ whole genome shotgun (WGS) entry which is preliminary data.</text>
</comment>
<dbReference type="Gene3D" id="3.30.420.10">
    <property type="entry name" value="Ribonuclease H-like superfamily/Ribonuclease H"/>
    <property type="match status" value="1"/>
</dbReference>
<dbReference type="PANTHER" id="PTHR47723:SF19">
    <property type="entry name" value="POLYNUCLEOTIDYL TRANSFERASE, RIBONUCLEASE H-LIKE SUPERFAMILY PROTEIN"/>
    <property type="match status" value="1"/>
</dbReference>
<evidence type="ECO:0000313" key="2">
    <source>
        <dbReference type="EMBL" id="KAK4724849.1"/>
    </source>
</evidence>
<gene>
    <name evidence="2" type="ORF">R3W88_027628</name>
</gene>
<dbReference type="AlphaFoldDB" id="A0AAV9LJE9"/>
<sequence>MSSCFIIQQVNKFIHLIVKLQFPDLQLPIGWHQCYDTVENLNHVIHSQAIIWQKPESGWVKLNMDGSRGGGGIVKFYGNCSNNSAEAMAMLKGIYVCLNNGLTNVIVETDSIIILNYWV</sequence>
<dbReference type="PANTHER" id="PTHR47723">
    <property type="entry name" value="OS05G0353850 PROTEIN"/>
    <property type="match status" value="1"/>
</dbReference>
<dbReference type="InterPro" id="IPR012337">
    <property type="entry name" value="RNaseH-like_sf"/>
</dbReference>
<dbReference type="Pfam" id="PF13456">
    <property type="entry name" value="RVT_3"/>
    <property type="match status" value="1"/>
</dbReference>
<evidence type="ECO:0000259" key="1">
    <source>
        <dbReference type="Pfam" id="PF13456"/>
    </source>
</evidence>
<keyword evidence="3" id="KW-1185">Reference proteome</keyword>
<dbReference type="InterPro" id="IPR053151">
    <property type="entry name" value="RNase_H-like"/>
</dbReference>